<dbReference type="Gene3D" id="3.30.710.10">
    <property type="entry name" value="Potassium Channel Kv1.1, Chain A"/>
    <property type="match status" value="1"/>
</dbReference>
<accession>A0A2G2VYT6</accession>
<sequence length="123" mass="14415">MCMLIISLILPGRWYLLQDSISIILFESSFQEAKQLDMFLLHIVLQFSLIIPLVYSPNVPYQPSHKAANYLNIRSLLDLTCHTVSDMIKEKIPEEMHKTFKIKNDFTPEEEGEVRRENAWAFE</sequence>
<evidence type="ECO:0000313" key="4">
    <source>
        <dbReference type="Proteomes" id="UP000224567"/>
    </source>
</evidence>
<dbReference type="OrthoDB" id="1303680at2759"/>
<dbReference type="GO" id="GO:0006511">
    <property type="term" value="P:ubiquitin-dependent protein catabolic process"/>
    <property type="evidence" value="ECO:0007669"/>
    <property type="project" value="InterPro"/>
</dbReference>
<dbReference type="Pfam" id="PF01466">
    <property type="entry name" value="Skp1"/>
    <property type="match status" value="1"/>
</dbReference>
<dbReference type="PANTHER" id="PTHR11165">
    <property type="entry name" value="SKP1"/>
    <property type="match status" value="1"/>
</dbReference>
<organism evidence="3 4">
    <name type="scientific">Capsicum baccatum</name>
    <name type="common">Peruvian pepper</name>
    <dbReference type="NCBI Taxonomy" id="33114"/>
    <lineage>
        <taxon>Eukaryota</taxon>
        <taxon>Viridiplantae</taxon>
        <taxon>Streptophyta</taxon>
        <taxon>Embryophyta</taxon>
        <taxon>Tracheophyta</taxon>
        <taxon>Spermatophyta</taxon>
        <taxon>Magnoliopsida</taxon>
        <taxon>eudicotyledons</taxon>
        <taxon>Gunneridae</taxon>
        <taxon>Pentapetalae</taxon>
        <taxon>asterids</taxon>
        <taxon>lamiids</taxon>
        <taxon>Solanales</taxon>
        <taxon>Solanaceae</taxon>
        <taxon>Solanoideae</taxon>
        <taxon>Capsiceae</taxon>
        <taxon>Capsicum</taxon>
    </lineage>
</organism>
<dbReference type="InterPro" id="IPR011333">
    <property type="entry name" value="SKP1/BTB/POZ_sf"/>
</dbReference>
<feature type="domain" description="SKP1 component dimerisation" evidence="2">
    <location>
        <begin position="75"/>
        <end position="121"/>
    </location>
</feature>
<reference evidence="4" key="2">
    <citation type="journal article" date="2017" name="J. Anim. Genet.">
        <title>Multiple reference genome sequences of hot pepper reveal the massive evolution of plant disease resistance genes by retroduplication.</title>
        <authorList>
            <person name="Kim S."/>
            <person name="Park J."/>
            <person name="Yeom S.-I."/>
            <person name="Kim Y.-M."/>
            <person name="Seo E."/>
            <person name="Kim K.-T."/>
            <person name="Kim M.-S."/>
            <person name="Lee J.M."/>
            <person name="Cheong K."/>
            <person name="Shin H.-S."/>
            <person name="Kim S.-B."/>
            <person name="Han K."/>
            <person name="Lee J."/>
            <person name="Park M."/>
            <person name="Lee H.-A."/>
            <person name="Lee H.-Y."/>
            <person name="Lee Y."/>
            <person name="Oh S."/>
            <person name="Lee J.H."/>
            <person name="Choi E."/>
            <person name="Choi E."/>
            <person name="Lee S.E."/>
            <person name="Jeon J."/>
            <person name="Kim H."/>
            <person name="Choi G."/>
            <person name="Song H."/>
            <person name="Lee J."/>
            <person name="Lee S.-C."/>
            <person name="Kwon J.-K."/>
            <person name="Lee H.-Y."/>
            <person name="Koo N."/>
            <person name="Hong Y."/>
            <person name="Kim R.W."/>
            <person name="Kang W.-H."/>
            <person name="Huh J.H."/>
            <person name="Kang B.-C."/>
            <person name="Yang T.-J."/>
            <person name="Lee Y.-H."/>
            <person name="Bennetzen J.L."/>
            <person name="Choi D."/>
        </authorList>
    </citation>
    <scope>NUCLEOTIDE SEQUENCE [LARGE SCALE GENOMIC DNA]</scope>
    <source>
        <strain evidence="4">cv. PBC81</strain>
    </source>
</reference>
<comment type="caution">
    <text evidence="3">The sequence shown here is derived from an EMBL/GenBank/DDBJ whole genome shotgun (WGS) entry which is preliminary data.</text>
</comment>
<evidence type="ECO:0000259" key="2">
    <source>
        <dbReference type="Pfam" id="PF01466"/>
    </source>
</evidence>
<dbReference type="InterPro" id="IPR036296">
    <property type="entry name" value="SKP1-like_dim_sf"/>
</dbReference>
<protein>
    <submittedName>
        <fullName evidence="3">SKP1-like protein 11</fullName>
    </submittedName>
</protein>
<evidence type="ECO:0000256" key="1">
    <source>
        <dbReference type="ARBA" id="ARBA00004906"/>
    </source>
</evidence>
<dbReference type="InterPro" id="IPR016072">
    <property type="entry name" value="Skp1_comp_dimer"/>
</dbReference>
<dbReference type="STRING" id="33114.A0A2G2VYT6"/>
<gene>
    <name evidence="3" type="ORF">CQW23_21730</name>
</gene>
<dbReference type="AlphaFoldDB" id="A0A2G2VYT6"/>
<dbReference type="Proteomes" id="UP000224567">
    <property type="component" value="Unassembled WGS sequence"/>
</dbReference>
<dbReference type="InterPro" id="IPR016897">
    <property type="entry name" value="SKP1"/>
</dbReference>
<comment type="pathway">
    <text evidence="1">Protein modification; protein ubiquitination.</text>
</comment>
<dbReference type="SUPFAM" id="SSF81382">
    <property type="entry name" value="Skp1 dimerisation domain-like"/>
    <property type="match status" value="1"/>
</dbReference>
<reference evidence="3 4" key="1">
    <citation type="journal article" date="2017" name="Genome Biol.">
        <title>New reference genome sequences of hot pepper reveal the massive evolution of plant disease-resistance genes by retroduplication.</title>
        <authorList>
            <person name="Kim S."/>
            <person name="Park J."/>
            <person name="Yeom S.I."/>
            <person name="Kim Y.M."/>
            <person name="Seo E."/>
            <person name="Kim K.T."/>
            <person name="Kim M.S."/>
            <person name="Lee J.M."/>
            <person name="Cheong K."/>
            <person name="Shin H.S."/>
            <person name="Kim S.B."/>
            <person name="Han K."/>
            <person name="Lee J."/>
            <person name="Park M."/>
            <person name="Lee H.A."/>
            <person name="Lee H.Y."/>
            <person name="Lee Y."/>
            <person name="Oh S."/>
            <person name="Lee J.H."/>
            <person name="Choi E."/>
            <person name="Choi E."/>
            <person name="Lee S.E."/>
            <person name="Jeon J."/>
            <person name="Kim H."/>
            <person name="Choi G."/>
            <person name="Song H."/>
            <person name="Lee J."/>
            <person name="Lee S.C."/>
            <person name="Kwon J.K."/>
            <person name="Lee H.Y."/>
            <person name="Koo N."/>
            <person name="Hong Y."/>
            <person name="Kim R.W."/>
            <person name="Kang W.H."/>
            <person name="Huh J.H."/>
            <person name="Kang B.C."/>
            <person name="Yang T.J."/>
            <person name="Lee Y.H."/>
            <person name="Bennetzen J.L."/>
            <person name="Choi D."/>
        </authorList>
    </citation>
    <scope>NUCLEOTIDE SEQUENCE [LARGE SCALE GENOMIC DNA]</scope>
    <source>
        <strain evidence="4">cv. PBC81</strain>
    </source>
</reference>
<keyword evidence="4" id="KW-1185">Reference proteome</keyword>
<dbReference type="EMBL" id="MLFT02000009">
    <property type="protein sequence ID" value="PHT38157.1"/>
    <property type="molecule type" value="Genomic_DNA"/>
</dbReference>
<evidence type="ECO:0000313" key="3">
    <source>
        <dbReference type="EMBL" id="PHT38157.1"/>
    </source>
</evidence>
<proteinExistence type="predicted"/>
<name>A0A2G2VYT6_CAPBA</name>